<evidence type="ECO:0000313" key="7">
    <source>
        <dbReference type="EMBL" id="MFC6392575.1"/>
    </source>
</evidence>
<evidence type="ECO:0000256" key="6">
    <source>
        <dbReference type="ARBA" id="ARBA00023136"/>
    </source>
</evidence>
<evidence type="ECO:0000313" key="8">
    <source>
        <dbReference type="Proteomes" id="UP001596237"/>
    </source>
</evidence>
<sequence>MRMRLAFIAFLATVLLAYPVAGLIQNGLDPAYWPAEVMRPGVWFETLFSRRASDALAMPYLMMIGHAPDLANGGHSPAPFLAFAPLLILFGAELLRRAKPEQKRDTSDLFGSARFATPAERGRLRDGLELGRDPQTGHPVRVAVQGTLVTIAPPRKGKTSGLLIPNLAFPEPQGWGGPAVVLDPKGEVYRAVAARRRALGRRVVCLDPMGLAGGTDRWNPLQDRDPDDVLYLQSTALALLPEATGDGEASAYFRNRAVDLITGAMLVALRRPGASTVVEVQDLITDEGRFLGLLQQYVNRWPEPAAYAAMEILQADAKTKDPIKSTALQAFQWLADRRLRDLVDGSTFRLSELSTGAVDLFVAVPTEYKAVLAPFLRWLLSDLFASVRRHRPAERLMIFVDEAAVLGRFDALLTAASELPGYGASLWTMWQDRAQLVGLYGEAGADVLLNTAEVVTVFDVPAVDPDEAERWSRAVGDYTAFVETRTAPTGDAKGTPSTTRASQGARLMTKEALIAMPGDELLVFPNSGGQTRHPLRLKKTVAHTDPRFRKLITAVPPVGRAR</sequence>
<dbReference type="EMBL" id="JBHSTT010000116">
    <property type="protein sequence ID" value="MFC6392575.1"/>
    <property type="molecule type" value="Genomic_DNA"/>
</dbReference>
<comment type="similarity">
    <text evidence="2">Belongs to the VirD4/TraG family.</text>
</comment>
<evidence type="ECO:0000256" key="5">
    <source>
        <dbReference type="ARBA" id="ARBA00022989"/>
    </source>
</evidence>
<keyword evidence="3" id="KW-1003">Cell membrane</keyword>
<keyword evidence="8" id="KW-1185">Reference proteome</keyword>
<evidence type="ECO:0000256" key="2">
    <source>
        <dbReference type="ARBA" id="ARBA00008806"/>
    </source>
</evidence>
<evidence type="ECO:0000256" key="4">
    <source>
        <dbReference type="ARBA" id="ARBA00022692"/>
    </source>
</evidence>
<dbReference type="RefSeq" id="WP_009867304.1">
    <property type="nucleotide sequence ID" value="NZ_JBHSTT010000116.1"/>
</dbReference>
<gene>
    <name evidence="7" type="ORF">ACFQDP_25070</name>
</gene>
<dbReference type="CDD" id="cd01127">
    <property type="entry name" value="TrwB_TraG_TraD_VirD4"/>
    <property type="match status" value="1"/>
</dbReference>
<keyword evidence="6" id="KW-0472">Membrane</keyword>
<protein>
    <submittedName>
        <fullName evidence="7">Type IV secretory system conjugative DNA transfer family protein</fullName>
    </submittedName>
</protein>
<dbReference type="PANTHER" id="PTHR37937">
    <property type="entry name" value="CONJUGATIVE TRANSFER: DNA TRANSPORT"/>
    <property type="match status" value="1"/>
</dbReference>
<proteinExistence type="inferred from homology"/>
<dbReference type="Gene3D" id="3.40.50.300">
    <property type="entry name" value="P-loop containing nucleotide triphosphate hydrolases"/>
    <property type="match status" value="1"/>
</dbReference>
<reference evidence="8" key="1">
    <citation type="journal article" date="2019" name="Int. J. Syst. Evol. Microbiol.">
        <title>The Global Catalogue of Microorganisms (GCM) 10K type strain sequencing project: providing services to taxonomists for standard genome sequencing and annotation.</title>
        <authorList>
            <consortium name="The Broad Institute Genomics Platform"/>
            <consortium name="The Broad Institute Genome Sequencing Center for Infectious Disease"/>
            <person name="Wu L."/>
            <person name="Ma J."/>
        </authorList>
    </citation>
    <scope>NUCLEOTIDE SEQUENCE [LARGE SCALE GENOMIC DNA]</scope>
    <source>
        <strain evidence="8">CCUG 36916</strain>
    </source>
</reference>
<dbReference type="InterPro" id="IPR027417">
    <property type="entry name" value="P-loop_NTPase"/>
</dbReference>
<evidence type="ECO:0000256" key="1">
    <source>
        <dbReference type="ARBA" id="ARBA00004651"/>
    </source>
</evidence>
<dbReference type="PANTHER" id="PTHR37937:SF1">
    <property type="entry name" value="CONJUGATIVE TRANSFER: DNA TRANSPORT"/>
    <property type="match status" value="1"/>
</dbReference>
<evidence type="ECO:0000256" key="3">
    <source>
        <dbReference type="ARBA" id="ARBA00022475"/>
    </source>
</evidence>
<dbReference type="InterPro" id="IPR051539">
    <property type="entry name" value="T4SS-coupling_protein"/>
</dbReference>
<keyword evidence="4" id="KW-0812">Transmembrane</keyword>
<comment type="caution">
    <text evidence="7">The sequence shown here is derived from an EMBL/GenBank/DDBJ whole genome shotgun (WGS) entry which is preliminary data.</text>
</comment>
<dbReference type="Pfam" id="PF02534">
    <property type="entry name" value="T4SS-DNA_transf"/>
    <property type="match status" value="1"/>
</dbReference>
<dbReference type="InterPro" id="IPR003688">
    <property type="entry name" value="TraG/VirD4"/>
</dbReference>
<keyword evidence="5" id="KW-1133">Transmembrane helix</keyword>
<dbReference type="SUPFAM" id="SSF52540">
    <property type="entry name" value="P-loop containing nucleoside triphosphate hydrolases"/>
    <property type="match status" value="1"/>
</dbReference>
<comment type="subcellular location">
    <subcellularLocation>
        <location evidence="1">Cell membrane</location>
        <topology evidence="1">Multi-pass membrane protein</topology>
    </subcellularLocation>
</comment>
<organism evidence="7 8">
    <name type="scientific">Methylorubrum zatmanii</name>
    <dbReference type="NCBI Taxonomy" id="29429"/>
    <lineage>
        <taxon>Bacteria</taxon>
        <taxon>Pseudomonadati</taxon>
        <taxon>Pseudomonadota</taxon>
        <taxon>Alphaproteobacteria</taxon>
        <taxon>Hyphomicrobiales</taxon>
        <taxon>Methylobacteriaceae</taxon>
        <taxon>Methylorubrum</taxon>
    </lineage>
</organism>
<accession>A0ABW1WZI1</accession>
<dbReference type="Proteomes" id="UP001596237">
    <property type="component" value="Unassembled WGS sequence"/>
</dbReference>
<name>A0ABW1WZI1_9HYPH</name>